<organism evidence="4 5">
    <name type="scientific">Psychroflexus salinarum</name>
    <dbReference type="NCBI Taxonomy" id="546024"/>
    <lineage>
        <taxon>Bacteria</taxon>
        <taxon>Pseudomonadati</taxon>
        <taxon>Bacteroidota</taxon>
        <taxon>Flavobacteriia</taxon>
        <taxon>Flavobacteriales</taxon>
        <taxon>Flavobacteriaceae</taxon>
        <taxon>Psychroflexus</taxon>
    </lineage>
</organism>
<keyword evidence="5" id="KW-1185">Reference proteome</keyword>
<dbReference type="RefSeq" id="WP_379657342.1">
    <property type="nucleotide sequence ID" value="NZ_JBHTIV010000005.1"/>
</dbReference>
<keyword evidence="1 2" id="KW-0732">Signal</keyword>
<dbReference type="Proteomes" id="UP001597049">
    <property type="component" value="Unassembled WGS sequence"/>
</dbReference>
<evidence type="ECO:0000313" key="4">
    <source>
        <dbReference type="EMBL" id="MFD0932020.1"/>
    </source>
</evidence>
<dbReference type="NCBIfam" id="TIGR02167">
    <property type="entry name" value="Liste_lipo_26"/>
    <property type="match status" value="3"/>
</dbReference>
<sequence length="654" mass="74101">MKNKLNNYCICCAVFFLISLTNSYSQENSNFYLASNGETCMCPNAEYGDSGSVIINGVEKVFTKRTRQELGAIIFNNENDPQISLTCTSGITDMSELFFYSIFFNQNLNYWDVSQVKDMSQMFLAAISFNQPLNNWDVSNVTNMSGMFYEATSFNQDLSDWSFNASISLNDFISNTALSNQNYDFLLQSFDNQNITDLRLISYGIGYCDIQTRSNLIDNKGWTIVGDLIGQCGENFSPSSSPFVTTWTVQEDLSVDIYTVNAYDYNFTIDWGDGQINQNVTSDITHNYANPGTYTISITGVFPYFKTCKVAVGPEFLACQNDDKLSSIDSWGNQEWRNMQGSFRDAKKMVLNTSEIPNLNNVLSMRSIFSGATSFNQSINNWDTSNVEDMVSVFSGASRFNKPLDNWDVSKVTTMAFMFNNATNFNQPIDNWNVGNVTDMHSTFRGASNFNQQLNSWDVSNVVIMNEMFAGFSGSMVFNQSLNNWDVSNVLGMGLMFFNAESFNQPLNLWDVSNVIYMSFMFRDASSFNQDISMWCVEQIPQEPIEFALNSALQNNYMPNWGSNCETLLVSEFDQGSITIYPNPSNNYLRIDTDNIEKIEQLKIYDIQGQLVKIISDFDKRDNSIDMSDLASGNYLISIFTVNQKQVTKRVVVK</sequence>
<dbReference type="InterPro" id="IPR035986">
    <property type="entry name" value="PKD_dom_sf"/>
</dbReference>
<evidence type="ECO:0000256" key="1">
    <source>
        <dbReference type="ARBA" id="ARBA00022729"/>
    </source>
</evidence>
<feature type="chain" id="PRO_5045575586" evidence="2">
    <location>
        <begin position="26"/>
        <end position="654"/>
    </location>
</feature>
<dbReference type="InterPro" id="IPR026444">
    <property type="entry name" value="Secre_tail"/>
</dbReference>
<evidence type="ECO:0000259" key="3">
    <source>
        <dbReference type="PROSITE" id="PS50093"/>
    </source>
</evidence>
<gene>
    <name evidence="4" type="ORF">ACFQ0R_05330</name>
</gene>
<dbReference type="SUPFAM" id="SSF49299">
    <property type="entry name" value="PKD domain"/>
    <property type="match status" value="1"/>
</dbReference>
<feature type="signal peptide" evidence="2">
    <location>
        <begin position="1"/>
        <end position="25"/>
    </location>
</feature>
<proteinExistence type="predicted"/>
<dbReference type="InterPro" id="IPR005046">
    <property type="entry name" value="DUF285"/>
</dbReference>
<comment type="caution">
    <text evidence="4">The sequence shown here is derived from an EMBL/GenBank/DDBJ whole genome shotgun (WGS) entry which is preliminary data.</text>
</comment>
<dbReference type="Gene3D" id="2.60.40.10">
    <property type="entry name" value="Immunoglobulins"/>
    <property type="match status" value="1"/>
</dbReference>
<dbReference type="PROSITE" id="PS50093">
    <property type="entry name" value="PKD"/>
    <property type="match status" value="1"/>
</dbReference>
<reference evidence="5" key="1">
    <citation type="journal article" date="2019" name="Int. J. Syst. Evol. Microbiol.">
        <title>The Global Catalogue of Microorganisms (GCM) 10K type strain sequencing project: providing services to taxonomists for standard genome sequencing and annotation.</title>
        <authorList>
            <consortium name="The Broad Institute Genomics Platform"/>
            <consortium name="The Broad Institute Genome Sequencing Center for Infectious Disease"/>
            <person name="Wu L."/>
            <person name="Ma J."/>
        </authorList>
    </citation>
    <scope>NUCLEOTIDE SEQUENCE [LARGE SCALE GENOMIC DNA]</scope>
    <source>
        <strain evidence="5">CCUG 56752</strain>
    </source>
</reference>
<name>A0ABW3GNH1_9FLAO</name>
<accession>A0ABW3GNH1</accession>
<protein>
    <submittedName>
        <fullName evidence="4">BspA family leucine-rich repeat surface protein</fullName>
    </submittedName>
</protein>
<evidence type="ECO:0000313" key="5">
    <source>
        <dbReference type="Proteomes" id="UP001597049"/>
    </source>
</evidence>
<evidence type="ECO:0000256" key="2">
    <source>
        <dbReference type="SAM" id="SignalP"/>
    </source>
</evidence>
<dbReference type="InterPro" id="IPR011889">
    <property type="entry name" value="Liste_lipo_26"/>
</dbReference>
<dbReference type="Pfam" id="PF03382">
    <property type="entry name" value="DUF285"/>
    <property type="match status" value="2"/>
</dbReference>
<dbReference type="NCBIfam" id="TIGR04183">
    <property type="entry name" value="Por_Secre_tail"/>
    <property type="match status" value="1"/>
</dbReference>
<dbReference type="EMBL" id="JBHTIV010000005">
    <property type="protein sequence ID" value="MFD0932020.1"/>
    <property type="molecule type" value="Genomic_DNA"/>
</dbReference>
<dbReference type="InterPro" id="IPR013783">
    <property type="entry name" value="Ig-like_fold"/>
</dbReference>
<dbReference type="InterPro" id="IPR000601">
    <property type="entry name" value="PKD_dom"/>
</dbReference>
<dbReference type="Pfam" id="PF18962">
    <property type="entry name" value="Por_Secre_tail"/>
    <property type="match status" value="1"/>
</dbReference>
<feature type="domain" description="PKD" evidence="3">
    <location>
        <begin position="264"/>
        <end position="299"/>
    </location>
</feature>